<accession>B4I2A6</accession>
<dbReference type="AlphaFoldDB" id="B4I2A6"/>
<dbReference type="EMBL" id="CH480820">
    <property type="protein sequence ID" value="EDW53901.1"/>
    <property type="molecule type" value="Genomic_DNA"/>
</dbReference>
<sequence length="78" mass="8973">MRREWRPSLSSSVLVHRQTLSNADEGFVGHYRVVEFLSSNIVRLQDTAVKLVFIILSPTIRTVTMITRTTMERPKAQT</sequence>
<dbReference type="PhylomeDB" id="B4I2A6"/>
<keyword evidence="2" id="KW-1185">Reference proteome</keyword>
<gene>
    <name evidence="1" type="primary">Dsec\GM18288</name>
    <name evidence="1" type="ORF">Dsec_GM18288</name>
</gene>
<reference evidence="1 2" key="1">
    <citation type="journal article" date="2007" name="Nature">
        <title>Evolution of genes and genomes on the Drosophila phylogeny.</title>
        <authorList>
            <consortium name="Drosophila 12 Genomes Consortium"/>
            <person name="Clark A.G."/>
            <person name="Eisen M.B."/>
            <person name="Smith D.R."/>
            <person name="Bergman C.M."/>
            <person name="Oliver B."/>
            <person name="Markow T.A."/>
            <person name="Kaufman T.C."/>
            <person name="Kellis M."/>
            <person name="Gelbart W."/>
            <person name="Iyer V.N."/>
            <person name="Pollard D.A."/>
            <person name="Sackton T.B."/>
            <person name="Larracuente A.M."/>
            <person name="Singh N.D."/>
            <person name="Abad J.P."/>
            <person name="Abt D.N."/>
            <person name="Adryan B."/>
            <person name="Aguade M."/>
            <person name="Akashi H."/>
            <person name="Anderson W.W."/>
            <person name="Aquadro C.F."/>
            <person name="Ardell D.H."/>
            <person name="Arguello R."/>
            <person name="Artieri C.G."/>
            <person name="Barbash D.A."/>
            <person name="Barker D."/>
            <person name="Barsanti P."/>
            <person name="Batterham P."/>
            <person name="Batzoglou S."/>
            <person name="Begun D."/>
            <person name="Bhutkar A."/>
            <person name="Blanco E."/>
            <person name="Bosak S.A."/>
            <person name="Bradley R.K."/>
            <person name="Brand A.D."/>
            <person name="Brent M.R."/>
            <person name="Brooks A.N."/>
            <person name="Brown R.H."/>
            <person name="Butlin R.K."/>
            <person name="Caggese C."/>
            <person name="Calvi B.R."/>
            <person name="Bernardo de Carvalho A."/>
            <person name="Caspi A."/>
            <person name="Castrezana S."/>
            <person name="Celniker S.E."/>
            <person name="Chang J.L."/>
            <person name="Chapple C."/>
            <person name="Chatterji S."/>
            <person name="Chinwalla A."/>
            <person name="Civetta A."/>
            <person name="Clifton S.W."/>
            <person name="Comeron J.M."/>
            <person name="Costello J.C."/>
            <person name="Coyne J.A."/>
            <person name="Daub J."/>
            <person name="David R.G."/>
            <person name="Delcher A.L."/>
            <person name="Delehaunty K."/>
            <person name="Do C.B."/>
            <person name="Ebling H."/>
            <person name="Edwards K."/>
            <person name="Eickbush T."/>
            <person name="Evans J.D."/>
            <person name="Filipski A."/>
            <person name="Findeiss S."/>
            <person name="Freyhult E."/>
            <person name="Fulton L."/>
            <person name="Fulton R."/>
            <person name="Garcia A.C."/>
            <person name="Gardiner A."/>
            <person name="Garfield D.A."/>
            <person name="Garvin B.E."/>
            <person name="Gibson G."/>
            <person name="Gilbert D."/>
            <person name="Gnerre S."/>
            <person name="Godfrey J."/>
            <person name="Good R."/>
            <person name="Gotea V."/>
            <person name="Gravely B."/>
            <person name="Greenberg A.J."/>
            <person name="Griffiths-Jones S."/>
            <person name="Gross S."/>
            <person name="Guigo R."/>
            <person name="Gustafson E.A."/>
            <person name="Haerty W."/>
            <person name="Hahn M.W."/>
            <person name="Halligan D.L."/>
            <person name="Halpern A.L."/>
            <person name="Halter G.M."/>
            <person name="Han M.V."/>
            <person name="Heger A."/>
            <person name="Hillier L."/>
            <person name="Hinrichs A.S."/>
            <person name="Holmes I."/>
            <person name="Hoskins R.A."/>
            <person name="Hubisz M.J."/>
            <person name="Hultmark D."/>
            <person name="Huntley M.A."/>
            <person name="Jaffe D.B."/>
            <person name="Jagadeeshan S."/>
            <person name="Jeck W.R."/>
            <person name="Johnson J."/>
            <person name="Jones C.D."/>
            <person name="Jordan W.C."/>
            <person name="Karpen G.H."/>
            <person name="Kataoka E."/>
            <person name="Keightley P.D."/>
            <person name="Kheradpour P."/>
            <person name="Kirkness E.F."/>
            <person name="Koerich L.B."/>
            <person name="Kristiansen K."/>
            <person name="Kudrna D."/>
            <person name="Kulathinal R.J."/>
            <person name="Kumar S."/>
            <person name="Kwok R."/>
            <person name="Lander E."/>
            <person name="Langley C.H."/>
            <person name="Lapoint R."/>
            <person name="Lazzaro B.P."/>
            <person name="Lee S.J."/>
            <person name="Levesque L."/>
            <person name="Li R."/>
            <person name="Lin C.F."/>
            <person name="Lin M.F."/>
            <person name="Lindblad-Toh K."/>
            <person name="Llopart A."/>
            <person name="Long M."/>
            <person name="Low L."/>
            <person name="Lozovsky E."/>
            <person name="Lu J."/>
            <person name="Luo M."/>
            <person name="Machado C.A."/>
            <person name="Makalowski W."/>
            <person name="Marzo M."/>
            <person name="Matsuda M."/>
            <person name="Matzkin L."/>
            <person name="McAllister B."/>
            <person name="McBride C.S."/>
            <person name="McKernan B."/>
            <person name="McKernan K."/>
            <person name="Mendez-Lago M."/>
            <person name="Minx P."/>
            <person name="Mollenhauer M.U."/>
            <person name="Montooth K."/>
            <person name="Mount S.M."/>
            <person name="Mu X."/>
            <person name="Myers E."/>
            <person name="Negre B."/>
            <person name="Newfeld S."/>
            <person name="Nielsen R."/>
            <person name="Noor M.A."/>
            <person name="O'Grady P."/>
            <person name="Pachter L."/>
            <person name="Papaceit M."/>
            <person name="Parisi M.J."/>
            <person name="Parisi M."/>
            <person name="Parts L."/>
            <person name="Pedersen J.S."/>
            <person name="Pesole G."/>
            <person name="Phillippy A.M."/>
            <person name="Ponting C.P."/>
            <person name="Pop M."/>
            <person name="Porcelli D."/>
            <person name="Powell J.R."/>
            <person name="Prohaska S."/>
            <person name="Pruitt K."/>
            <person name="Puig M."/>
            <person name="Quesneville H."/>
            <person name="Ram K.R."/>
            <person name="Rand D."/>
            <person name="Rasmussen M.D."/>
            <person name="Reed L.K."/>
            <person name="Reenan R."/>
            <person name="Reily A."/>
            <person name="Remington K.A."/>
            <person name="Rieger T.T."/>
            <person name="Ritchie M.G."/>
            <person name="Robin C."/>
            <person name="Rogers Y.H."/>
            <person name="Rohde C."/>
            <person name="Rozas J."/>
            <person name="Rubenfield M.J."/>
            <person name="Ruiz A."/>
            <person name="Russo S."/>
            <person name="Salzberg S.L."/>
            <person name="Sanchez-Gracia A."/>
            <person name="Saranga D.J."/>
            <person name="Sato H."/>
            <person name="Schaeffer S.W."/>
            <person name="Schatz M.C."/>
            <person name="Schlenke T."/>
            <person name="Schwartz R."/>
            <person name="Segarra C."/>
            <person name="Singh R.S."/>
            <person name="Sirot L."/>
            <person name="Sirota M."/>
            <person name="Sisneros N.B."/>
            <person name="Smith C.D."/>
            <person name="Smith T.F."/>
            <person name="Spieth J."/>
            <person name="Stage D.E."/>
            <person name="Stark A."/>
            <person name="Stephan W."/>
            <person name="Strausberg R.L."/>
            <person name="Strempel S."/>
            <person name="Sturgill D."/>
            <person name="Sutton G."/>
            <person name="Sutton G.G."/>
            <person name="Tao W."/>
            <person name="Teichmann S."/>
            <person name="Tobari Y.N."/>
            <person name="Tomimura Y."/>
            <person name="Tsolas J.M."/>
            <person name="Valente V.L."/>
            <person name="Venter E."/>
            <person name="Venter J.C."/>
            <person name="Vicario S."/>
            <person name="Vieira F.G."/>
            <person name="Vilella A.J."/>
            <person name="Villasante A."/>
            <person name="Walenz B."/>
            <person name="Wang J."/>
            <person name="Wasserman M."/>
            <person name="Watts T."/>
            <person name="Wilson D."/>
            <person name="Wilson R.K."/>
            <person name="Wing R.A."/>
            <person name="Wolfner M.F."/>
            <person name="Wong A."/>
            <person name="Wong G.K."/>
            <person name="Wu C.I."/>
            <person name="Wu G."/>
            <person name="Yamamoto D."/>
            <person name="Yang H.P."/>
            <person name="Yang S.P."/>
            <person name="Yorke J.A."/>
            <person name="Yoshida K."/>
            <person name="Zdobnov E."/>
            <person name="Zhang P."/>
            <person name="Zhang Y."/>
            <person name="Zimin A.V."/>
            <person name="Baldwin J."/>
            <person name="Abdouelleil A."/>
            <person name="Abdulkadir J."/>
            <person name="Abebe A."/>
            <person name="Abera B."/>
            <person name="Abreu J."/>
            <person name="Acer S.C."/>
            <person name="Aftuck L."/>
            <person name="Alexander A."/>
            <person name="An P."/>
            <person name="Anderson E."/>
            <person name="Anderson S."/>
            <person name="Arachi H."/>
            <person name="Azer M."/>
            <person name="Bachantsang P."/>
            <person name="Barry A."/>
            <person name="Bayul T."/>
            <person name="Berlin A."/>
            <person name="Bessette D."/>
            <person name="Bloom T."/>
            <person name="Blye J."/>
            <person name="Boguslavskiy L."/>
            <person name="Bonnet C."/>
            <person name="Boukhgalter B."/>
            <person name="Bourzgui I."/>
            <person name="Brown A."/>
            <person name="Cahill P."/>
            <person name="Channer S."/>
            <person name="Cheshatsang Y."/>
            <person name="Chuda L."/>
            <person name="Citroen M."/>
            <person name="Collymore A."/>
            <person name="Cooke P."/>
            <person name="Costello M."/>
            <person name="D'Aco K."/>
            <person name="Daza R."/>
            <person name="De Haan G."/>
            <person name="DeGray S."/>
            <person name="DeMaso C."/>
            <person name="Dhargay N."/>
            <person name="Dooley K."/>
            <person name="Dooley E."/>
            <person name="Doricent M."/>
            <person name="Dorje P."/>
            <person name="Dorjee K."/>
            <person name="Dupes A."/>
            <person name="Elong R."/>
            <person name="Falk J."/>
            <person name="Farina A."/>
            <person name="Faro S."/>
            <person name="Ferguson D."/>
            <person name="Fisher S."/>
            <person name="Foley C.D."/>
            <person name="Franke A."/>
            <person name="Friedrich D."/>
            <person name="Gadbois L."/>
            <person name="Gearin G."/>
            <person name="Gearin C.R."/>
            <person name="Giannoukos G."/>
            <person name="Goode T."/>
            <person name="Graham J."/>
            <person name="Grandbois E."/>
            <person name="Grewal S."/>
            <person name="Gyaltsen K."/>
            <person name="Hafez N."/>
            <person name="Hagos B."/>
            <person name="Hall J."/>
            <person name="Henson C."/>
            <person name="Hollinger A."/>
            <person name="Honan T."/>
            <person name="Huard M.D."/>
            <person name="Hughes L."/>
            <person name="Hurhula B."/>
            <person name="Husby M.E."/>
            <person name="Kamat A."/>
            <person name="Kanga B."/>
            <person name="Kashin S."/>
            <person name="Khazanovich D."/>
            <person name="Kisner P."/>
            <person name="Lance K."/>
            <person name="Lara M."/>
            <person name="Lee W."/>
            <person name="Lennon N."/>
            <person name="Letendre F."/>
            <person name="LeVine R."/>
            <person name="Lipovsky A."/>
            <person name="Liu X."/>
            <person name="Liu J."/>
            <person name="Liu S."/>
            <person name="Lokyitsang T."/>
            <person name="Lokyitsang Y."/>
            <person name="Lubonja R."/>
            <person name="Lui A."/>
            <person name="MacDonald P."/>
            <person name="Magnisalis V."/>
            <person name="Maru K."/>
            <person name="Matthews C."/>
            <person name="McCusker W."/>
            <person name="McDonough S."/>
            <person name="Mehta T."/>
            <person name="Meldrim J."/>
            <person name="Meneus L."/>
            <person name="Mihai O."/>
            <person name="Mihalev A."/>
            <person name="Mihova T."/>
            <person name="Mittelman R."/>
            <person name="Mlenga V."/>
            <person name="Montmayeur A."/>
            <person name="Mulrain L."/>
            <person name="Navidi A."/>
            <person name="Naylor J."/>
            <person name="Negash T."/>
            <person name="Nguyen T."/>
            <person name="Nguyen N."/>
            <person name="Nicol R."/>
            <person name="Norbu C."/>
            <person name="Norbu N."/>
            <person name="Novod N."/>
            <person name="O'Neill B."/>
            <person name="Osman S."/>
            <person name="Markiewicz E."/>
            <person name="Oyono O.L."/>
            <person name="Patti C."/>
            <person name="Phunkhang P."/>
            <person name="Pierre F."/>
            <person name="Priest M."/>
            <person name="Raghuraman S."/>
            <person name="Rege F."/>
            <person name="Reyes R."/>
            <person name="Rise C."/>
            <person name="Rogov P."/>
            <person name="Ross K."/>
            <person name="Ryan E."/>
            <person name="Settipalli S."/>
            <person name="Shea T."/>
            <person name="Sherpa N."/>
            <person name="Shi L."/>
            <person name="Shih D."/>
            <person name="Sparrow T."/>
            <person name="Spaulding J."/>
            <person name="Stalker J."/>
            <person name="Stange-Thomann N."/>
            <person name="Stavropoulos S."/>
            <person name="Stone C."/>
            <person name="Strader C."/>
            <person name="Tesfaye S."/>
            <person name="Thomson T."/>
            <person name="Thoulutsang Y."/>
            <person name="Thoulutsang D."/>
            <person name="Topham K."/>
            <person name="Topping I."/>
            <person name="Tsamla T."/>
            <person name="Vassiliev H."/>
            <person name="Vo A."/>
            <person name="Wangchuk T."/>
            <person name="Wangdi T."/>
            <person name="Weiand M."/>
            <person name="Wilkinson J."/>
            <person name="Wilson A."/>
            <person name="Yadav S."/>
            <person name="Young G."/>
            <person name="Yu Q."/>
            <person name="Zembek L."/>
            <person name="Zhong D."/>
            <person name="Zimmer A."/>
            <person name="Zwirko Z."/>
            <person name="Jaffe D.B."/>
            <person name="Alvarez P."/>
            <person name="Brockman W."/>
            <person name="Butler J."/>
            <person name="Chin C."/>
            <person name="Gnerre S."/>
            <person name="Grabherr M."/>
            <person name="Kleber M."/>
            <person name="Mauceli E."/>
            <person name="MacCallum I."/>
        </authorList>
    </citation>
    <scope>NUCLEOTIDE SEQUENCE [LARGE SCALE GENOMIC DNA]</scope>
    <source>
        <strain evidence="2">Rob3c / Tucson 14021-0248.25</strain>
    </source>
</reference>
<proteinExistence type="predicted"/>
<name>B4I2A6_DROSE</name>
<evidence type="ECO:0000313" key="1">
    <source>
        <dbReference type="EMBL" id="EDW53901.1"/>
    </source>
</evidence>
<protein>
    <submittedName>
        <fullName evidence="1">GM18288</fullName>
    </submittedName>
</protein>
<evidence type="ECO:0000313" key="2">
    <source>
        <dbReference type="Proteomes" id="UP000001292"/>
    </source>
</evidence>
<organism evidence="2">
    <name type="scientific">Drosophila sechellia</name>
    <name type="common">Fruit fly</name>
    <dbReference type="NCBI Taxonomy" id="7238"/>
    <lineage>
        <taxon>Eukaryota</taxon>
        <taxon>Metazoa</taxon>
        <taxon>Ecdysozoa</taxon>
        <taxon>Arthropoda</taxon>
        <taxon>Hexapoda</taxon>
        <taxon>Insecta</taxon>
        <taxon>Pterygota</taxon>
        <taxon>Neoptera</taxon>
        <taxon>Endopterygota</taxon>
        <taxon>Diptera</taxon>
        <taxon>Brachycera</taxon>
        <taxon>Muscomorpha</taxon>
        <taxon>Ephydroidea</taxon>
        <taxon>Drosophilidae</taxon>
        <taxon>Drosophila</taxon>
        <taxon>Sophophora</taxon>
    </lineage>
</organism>
<dbReference type="Proteomes" id="UP000001292">
    <property type="component" value="Unassembled WGS sequence"/>
</dbReference>
<dbReference type="HOGENOM" id="CLU_2624652_0_0_1"/>